<name>A0A1J0LWC0_THEBO</name>
<dbReference type="PANTHER" id="PTHR33362:SF5">
    <property type="entry name" value="C4-DICARBOXYLATE TRAP TRANSPORTER LARGE PERMEASE PROTEIN DCTM"/>
    <property type="match status" value="1"/>
</dbReference>
<evidence type="ECO:0000256" key="5">
    <source>
        <dbReference type="ARBA" id="ARBA00022989"/>
    </source>
</evidence>
<evidence type="ECO:0000256" key="2">
    <source>
        <dbReference type="ARBA" id="ARBA00022475"/>
    </source>
</evidence>
<feature type="transmembrane region" description="Helical" evidence="7">
    <location>
        <begin position="363"/>
        <end position="386"/>
    </location>
</feature>
<dbReference type="PIRSF" id="PIRSF006066">
    <property type="entry name" value="HI0050"/>
    <property type="match status" value="1"/>
</dbReference>
<accession>A0A1J0LWC0</accession>
<dbReference type="PANTHER" id="PTHR33362">
    <property type="entry name" value="SIALIC ACID TRAP TRANSPORTER PERMEASE PROTEIN SIAT-RELATED"/>
    <property type="match status" value="1"/>
</dbReference>
<comment type="subcellular location">
    <subcellularLocation>
        <location evidence="1">Cell inner membrane</location>
        <topology evidence="1">Multi-pass membrane protein</topology>
    </subcellularLocation>
</comment>
<feature type="transmembrane region" description="Helical" evidence="7">
    <location>
        <begin position="277"/>
        <end position="301"/>
    </location>
</feature>
<evidence type="ECO:0000256" key="7">
    <source>
        <dbReference type="SAM" id="Phobius"/>
    </source>
</evidence>
<protein>
    <submittedName>
        <fullName evidence="9">Large integral membrane transport protein</fullName>
    </submittedName>
</protein>
<keyword evidence="5 7" id="KW-1133">Transmembrane helix</keyword>
<gene>
    <name evidence="9" type="ORF">A0O31_02313</name>
</gene>
<dbReference type="InterPro" id="IPR004681">
    <property type="entry name" value="TRAP_DctM"/>
</dbReference>
<reference evidence="10" key="1">
    <citation type="submission" date="2016-06" db="EMBL/GenBank/DDBJ databases">
        <title>Whole genome sequencing of Thermus brockianus strain GE-1.</title>
        <authorList>
            <person name="Schaefers C."/>
            <person name="Blank S."/>
            <person name="Wiebusch S."/>
            <person name="Elleuche S."/>
            <person name="Antranikian G."/>
        </authorList>
    </citation>
    <scope>NUCLEOTIDE SEQUENCE [LARGE SCALE GENOMIC DNA]</scope>
    <source>
        <strain evidence="10">GE-1</strain>
        <plasmid evidence="10">ptb1</plasmid>
    </source>
</reference>
<dbReference type="Pfam" id="PF06808">
    <property type="entry name" value="DctM"/>
    <property type="match status" value="1"/>
</dbReference>
<evidence type="ECO:0000313" key="9">
    <source>
        <dbReference type="EMBL" id="APD10340.1"/>
    </source>
</evidence>
<feature type="transmembrane region" description="Helical" evidence="7">
    <location>
        <begin position="398"/>
        <end position="419"/>
    </location>
</feature>
<keyword evidence="2" id="KW-1003">Cell membrane</keyword>
<keyword evidence="4 7" id="KW-0812">Transmembrane</keyword>
<feature type="transmembrane region" description="Helical" evidence="7">
    <location>
        <begin position="307"/>
        <end position="332"/>
    </location>
</feature>
<dbReference type="KEGG" id="tbc:A0O31_02313"/>
<evidence type="ECO:0000313" key="10">
    <source>
        <dbReference type="Proteomes" id="UP000182993"/>
    </source>
</evidence>
<geneLocation type="plasmid" evidence="10">
    <name>ptb1</name>
</geneLocation>
<dbReference type="InterPro" id="IPR010656">
    <property type="entry name" value="DctM"/>
</dbReference>
<feature type="domain" description="TRAP C4-dicarboxylate transport system permease DctM subunit" evidence="8">
    <location>
        <begin position="12"/>
        <end position="422"/>
    </location>
</feature>
<evidence type="ECO:0000256" key="1">
    <source>
        <dbReference type="ARBA" id="ARBA00004429"/>
    </source>
</evidence>
<sequence length="433" mass="45140">MNLLEASLVLILALFALLGLGVYVGLALLLVGLLALALYTTAPLGPNLATALWTATSGWSLAALPLFVWMGEILYRSRLAQGLFQGLAPLLSRLPGGLLHVNVVASALFAAVIGSSAATTATVGRFTLPELLRRGYPKPLALGSLAGAGTLGFLIPPSVIMIVYGVMAEVSVARLFMAGVVPGVVLTLLFMLMVALLALRHRGSLPKEPSRPLGETLLGLLKVAPVLLLILMVLGSIYLGVATPTEAAAIGVVGALLLAALGRELSPSLLWESLLGAVRTTSMIGLILAGAGVLTLAMGFTGIPRALAAWAVEAGITPLALILALSLVYIVLGWFLDGISIVVLTISVILPVVKAIGVDPLWFGVYLVIMVELAQITPPVGFNLFVLQSLTGEDLIRIARYSLPFMGVLLLMVALLVAFPELATWLPRTMTGG</sequence>
<dbReference type="NCBIfam" id="TIGR00786">
    <property type="entry name" value="dctM"/>
    <property type="match status" value="1"/>
</dbReference>
<keyword evidence="3" id="KW-0997">Cell inner membrane</keyword>
<dbReference type="GO" id="GO:0005886">
    <property type="term" value="C:plasma membrane"/>
    <property type="evidence" value="ECO:0007669"/>
    <property type="project" value="UniProtKB-SubCell"/>
</dbReference>
<feature type="transmembrane region" description="Helical" evidence="7">
    <location>
        <begin position="51"/>
        <end position="70"/>
    </location>
</feature>
<keyword evidence="9" id="KW-0614">Plasmid</keyword>
<dbReference type="Proteomes" id="UP000182993">
    <property type="component" value="Plasmid pTB1"/>
</dbReference>
<feature type="transmembrane region" description="Helical" evidence="7">
    <location>
        <begin position="220"/>
        <end position="241"/>
    </location>
</feature>
<dbReference type="GO" id="GO:0022857">
    <property type="term" value="F:transmembrane transporter activity"/>
    <property type="evidence" value="ECO:0007669"/>
    <property type="project" value="TreeGrafter"/>
</dbReference>
<feature type="transmembrane region" description="Helical" evidence="7">
    <location>
        <begin position="140"/>
        <end position="164"/>
    </location>
</feature>
<feature type="transmembrane region" description="Helical" evidence="7">
    <location>
        <begin position="339"/>
        <end position="357"/>
    </location>
</feature>
<proteinExistence type="predicted"/>
<keyword evidence="6 7" id="KW-0472">Membrane</keyword>
<dbReference type="EMBL" id="CP016313">
    <property type="protein sequence ID" value="APD10340.1"/>
    <property type="molecule type" value="Genomic_DNA"/>
</dbReference>
<dbReference type="RefSeq" id="WP_071678043.1">
    <property type="nucleotide sequence ID" value="NZ_CP016313.1"/>
</dbReference>
<evidence type="ECO:0000259" key="8">
    <source>
        <dbReference type="Pfam" id="PF06808"/>
    </source>
</evidence>
<evidence type="ECO:0000256" key="6">
    <source>
        <dbReference type="ARBA" id="ARBA00023136"/>
    </source>
</evidence>
<evidence type="ECO:0000256" key="3">
    <source>
        <dbReference type="ARBA" id="ARBA00022519"/>
    </source>
</evidence>
<feature type="transmembrane region" description="Helical" evidence="7">
    <location>
        <begin position="103"/>
        <end position="128"/>
    </location>
</feature>
<dbReference type="AlphaFoldDB" id="A0A1J0LWC0"/>
<feature type="transmembrane region" description="Helical" evidence="7">
    <location>
        <begin position="6"/>
        <end position="39"/>
    </location>
</feature>
<organism evidence="9 10">
    <name type="scientific">Thermus brockianus</name>
    <dbReference type="NCBI Taxonomy" id="56956"/>
    <lineage>
        <taxon>Bacteria</taxon>
        <taxon>Thermotogati</taxon>
        <taxon>Deinococcota</taxon>
        <taxon>Deinococci</taxon>
        <taxon>Thermales</taxon>
        <taxon>Thermaceae</taxon>
        <taxon>Thermus</taxon>
    </lineage>
</organism>
<evidence type="ECO:0000256" key="4">
    <source>
        <dbReference type="ARBA" id="ARBA00022692"/>
    </source>
</evidence>
<feature type="transmembrane region" description="Helical" evidence="7">
    <location>
        <begin position="176"/>
        <end position="199"/>
    </location>
</feature>
<dbReference type="OrthoDB" id="9785600at2"/>